<sequence>MKKFEVDSFLEPKLLGDAFLAVQAEEIFDFEDKEKKVGYSFFINIQDPKSEFYYSSFAVKIKTLTPSLKIEELSKGPKPVTFKNFSMGQYKGRLWFSADDIIAK</sequence>
<dbReference type="GeneID" id="98310181"/>
<name>A0A0R1MI21_9LACO</name>
<proteinExistence type="predicted"/>
<protein>
    <submittedName>
        <fullName evidence="1">Uncharacterized protein</fullName>
    </submittedName>
</protein>
<reference evidence="1 2" key="1">
    <citation type="journal article" date="2015" name="Genome Announc.">
        <title>Expanding the biotechnology potential of lactobacilli through comparative genomics of 213 strains and associated genera.</title>
        <authorList>
            <person name="Sun Z."/>
            <person name="Harris H.M."/>
            <person name="McCann A."/>
            <person name="Guo C."/>
            <person name="Argimon S."/>
            <person name="Zhang W."/>
            <person name="Yang X."/>
            <person name="Jeffery I.B."/>
            <person name="Cooney J.C."/>
            <person name="Kagawa T.F."/>
            <person name="Liu W."/>
            <person name="Song Y."/>
            <person name="Salvetti E."/>
            <person name="Wrobel A."/>
            <person name="Rasinkangas P."/>
            <person name="Parkhill J."/>
            <person name="Rea M.C."/>
            <person name="O'Sullivan O."/>
            <person name="Ritari J."/>
            <person name="Douillard F.P."/>
            <person name="Paul Ross R."/>
            <person name="Yang R."/>
            <person name="Briner A.E."/>
            <person name="Felis G.E."/>
            <person name="de Vos W.M."/>
            <person name="Barrangou R."/>
            <person name="Klaenhammer T.R."/>
            <person name="Caufield P.W."/>
            <person name="Cui Y."/>
            <person name="Zhang H."/>
            <person name="O'Toole P.W."/>
        </authorList>
    </citation>
    <scope>NUCLEOTIDE SEQUENCE [LARGE SCALE GENOMIC DNA]</scope>
    <source>
        <strain evidence="1 2">DSM 19519</strain>
    </source>
</reference>
<organism evidence="1 2">
    <name type="scientific">Liquorilactobacillus hordei DSM 19519</name>
    <dbReference type="NCBI Taxonomy" id="1423759"/>
    <lineage>
        <taxon>Bacteria</taxon>
        <taxon>Bacillati</taxon>
        <taxon>Bacillota</taxon>
        <taxon>Bacilli</taxon>
        <taxon>Lactobacillales</taxon>
        <taxon>Lactobacillaceae</taxon>
        <taxon>Liquorilactobacillus</taxon>
    </lineage>
</organism>
<accession>A0A0R1MI21</accession>
<dbReference type="STRING" id="1423759.FC92_GL001746"/>
<dbReference type="Proteomes" id="UP000051448">
    <property type="component" value="Unassembled WGS sequence"/>
</dbReference>
<dbReference type="PATRIC" id="fig|1423759.3.peg.1826"/>
<dbReference type="AlphaFoldDB" id="A0A0R1MI21"/>
<dbReference type="EMBL" id="AZDX01000053">
    <property type="protein sequence ID" value="KRL04914.1"/>
    <property type="molecule type" value="Genomic_DNA"/>
</dbReference>
<dbReference type="RefSeq" id="WP_057870295.1">
    <property type="nucleotide sequence ID" value="NZ_AZDX01000053.1"/>
</dbReference>
<keyword evidence="2" id="KW-1185">Reference proteome</keyword>
<evidence type="ECO:0000313" key="1">
    <source>
        <dbReference type="EMBL" id="KRL04914.1"/>
    </source>
</evidence>
<gene>
    <name evidence="1" type="ORF">FC92_GL001746</name>
</gene>
<comment type="caution">
    <text evidence="1">The sequence shown here is derived from an EMBL/GenBank/DDBJ whole genome shotgun (WGS) entry which is preliminary data.</text>
</comment>
<evidence type="ECO:0000313" key="2">
    <source>
        <dbReference type="Proteomes" id="UP000051448"/>
    </source>
</evidence>
<dbReference type="OrthoDB" id="2221808at2"/>